<protein>
    <submittedName>
        <fullName evidence="1">Uncharacterized protein</fullName>
    </submittedName>
</protein>
<dbReference type="AlphaFoldDB" id="A0A2I2F3G9"/>
<proteinExistence type="predicted"/>
<accession>A0A2I2F3G9</accession>
<dbReference type="OrthoDB" id="5405297at2759"/>
<dbReference type="EMBL" id="KZ559166">
    <property type="protein sequence ID" value="PLB35185.1"/>
    <property type="molecule type" value="Genomic_DNA"/>
</dbReference>
<dbReference type="RefSeq" id="XP_024669197.1">
    <property type="nucleotide sequence ID" value="XM_024819595.1"/>
</dbReference>
<dbReference type="Proteomes" id="UP000234585">
    <property type="component" value="Unassembled WGS sequence"/>
</dbReference>
<dbReference type="GeneID" id="36526755"/>
<organism evidence="1 2">
    <name type="scientific">Aspergillus candidus</name>
    <dbReference type="NCBI Taxonomy" id="41067"/>
    <lineage>
        <taxon>Eukaryota</taxon>
        <taxon>Fungi</taxon>
        <taxon>Dikarya</taxon>
        <taxon>Ascomycota</taxon>
        <taxon>Pezizomycotina</taxon>
        <taxon>Eurotiomycetes</taxon>
        <taxon>Eurotiomycetidae</taxon>
        <taxon>Eurotiales</taxon>
        <taxon>Aspergillaceae</taxon>
        <taxon>Aspergillus</taxon>
        <taxon>Aspergillus subgen. Circumdati</taxon>
    </lineage>
</organism>
<name>A0A2I2F3G9_ASPCN</name>
<keyword evidence="2" id="KW-1185">Reference proteome</keyword>
<gene>
    <name evidence="1" type="ORF">BDW47DRAFT_67875</name>
</gene>
<sequence length="90" mass="9867">MSGGDLAACTRQLRFPDFGFPLYLQFLWLLSVGRWRCSCQCLSSLQSPPPDGAKGLFLSNPPLVGVRSWSDRFNPAPQPGHLFLSQGSIA</sequence>
<evidence type="ECO:0000313" key="1">
    <source>
        <dbReference type="EMBL" id="PLB35185.1"/>
    </source>
</evidence>
<evidence type="ECO:0000313" key="2">
    <source>
        <dbReference type="Proteomes" id="UP000234585"/>
    </source>
</evidence>
<reference evidence="1 2" key="1">
    <citation type="submission" date="2017-12" db="EMBL/GenBank/DDBJ databases">
        <authorList>
            <consortium name="DOE Joint Genome Institute"/>
            <person name="Haridas S."/>
            <person name="Kjaerbolling I."/>
            <person name="Vesth T.C."/>
            <person name="Frisvad J.C."/>
            <person name="Nybo J.L."/>
            <person name="Theobald S."/>
            <person name="Kuo A."/>
            <person name="Bowyer P."/>
            <person name="Matsuda Y."/>
            <person name="Mondo S."/>
            <person name="Lyhne E.K."/>
            <person name="Kogle M.E."/>
            <person name="Clum A."/>
            <person name="Lipzen A."/>
            <person name="Salamov A."/>
            <person name="Ngan C.Y."/>
            <person name="Daum C."/>
            <person name="Chiniquy J."/>
            <person name="Barry K."/>
            <person name="LaButti K."/>
            <person name="Simmons B.A."/>
            <person name="Magnuson J.K."/>
            <person name="Mortensen U.H."/>
            <person name="Larsen T.O."/>
            <person name="Grigoriev I.V."/>
            <person name="Baker S.E."/>
            <person name="Andersen M.R."/>
            <person name="Nordberg H.P."/>
            <person name="Cantor M.N."/>
            <person name="Hua S.X."/>
        </authorList>
    </citation>
    <scope>NUCLEOTIDE SEQUENCE [LARGE SCALE GENOMIC DNA]</scope>
    <source>
        <strain evidence="1 2">CBS 102.13</strain>
    </source>
</reference>